<name>A0A0G1Z2F5_9BACT</name>
<organism evidence="1 2">
    <name type="scientific">Candidatus Gottesmanbacteria bacterium GW2011_GWB1_49_7</name>
    <dbReference type="NCBI Taxonomy" id="1618448"/>
    <lineage>
        <taxon>Bacteria</taxon>
        <taxon>Candidatus Gottesmaniibacteriota</taxon>
    </lineage>
</organism>
<protein>
    <submittedName>
        <fullName evidence="1">Uncharacterized protein</fullName>
    </submittedName>
</protein>
<evidence type="ECO:0000313" key="1">
    <source>
        <dbReference type="EMBL" id="KKW12949.1"/>
    </source>
</evidence>
<dbReference type="AlphaFoldDB" id="A0A0G1Z2F5"/>
<gene>
    <name evidence="1" type="ORF">UY48_C0006G0002</name>
</gene>
<sequence length="50" mass="5975">MHPACIAGYRDYMKSDFEAMFHRLAIDMDKWGETDEGRKLNSLIFQYNEE</sequence>
<comment type="caution">
    <text evidence="1">The sequence shown here is derived from an EMBL/GenBank/DDBJ whole genome shotgun (WGS) entry which is preliminary data.</text>
</comment>
<reference evidence="1 2" key="1">
    <citation type="journal article" date="2015" name="Nature">
        <title>rRNA introns, odd ribosomes, and small enigmatic genomes across a large radiation of phyla.</title>
        <authorList>
            <person name="Brown C.T."/>
            <person name="Hug L.A."/>
            <person name="Thomas B.C."/>
            <person name="Sharon I."/>
            <person name="Castelle C.J."/>
            <person name="Singh A."/>
            <person name="Wilkins M.J."/>
            <person name="Williams K.H."/>
            <person name="Banfield J.F."/>
        </authorList>
    </citation>
    <scope>NUCLEOTIDE SEQUENCE [LARGE SCALE GENOMIC DNA]</scope>
</reference>
<accession>A0A0G1Z2F5</accession>
<dbReference type="EMBL" id="LCQD01000006">
    <property type="protein sequence ID" value="KKW12949.1"/>
    <property type="molecule type" value="Genomic_DNA"/>
</dbReference>
<dbReference type="Proteomes" id="UP000034588">
    <property type="component" value="Unassembled WGS sequence"/>
</dbReference>
<evidence type="ECO:0000313" key="2">
    <source>
        <dbReference type="Proteomes" id="UP000034588"/>
    </source>
</evidence>
<proteinExistence type="predicted"/>